<keyword evidence="8" id="KW-1185">Reference proteome</keyword>
<reference evidence="7 8" key="1">
    <citation type="submission" date="2018-07" db="EMBL/GenBank/DDBJ databases">
        <title>Genomic Encyclopedia of Type Strains, Phase III (KMG-III): the genomes of soil and plant-associated and newly described type strains.</title>
        <authorList>
            <person name="Whitman W."/>
        </authorList>
    </citation>
    <scope>NUCLEOTIDE SEQUENCE [LARGE SCALE GENOMIC DNA]</scope>
    <source>
        <strain evidence="7 8">CECT 8488</strain>
    </source>
</reference>
<evidence type="ECO:0000259" key="6">
    <source>
        <dbReference type="Pfam" id="PF13649"/>
    </source>
</evidence>
<dbReference type="PANTHER" id="PTHR43861:SF1">
    <property type="entry name" value="TRANS-ACONITATE 2-METHYLTRANSFERASE"/>
    <property type="match status" value="1"/>
</dbReference>
<dbReference type="GO" id="GO:0032259">
    <property type="term" value="P:methylation"/>
    <property type="evidence" value="ECO:0007669"/>
    <property type="project" value="UniProtKB-KW"/>
</dbReference>
<comment type="catalytic activity">
    <reaction evidence="5">
        <text>trans-aconitate + S-adenosyl-L-methionine = (E)-3-(methoxycarbonyl)pent-2-enedioate + S-adenosyl-L-homocysteine</text>
        <dbReference type="Rhea" id="RHEA:14969"/>
        <dbReference type="ChEBI" id="CHEBI:15708"/>
        <dbReference type="ChEBI" id="CHEBI:57470"/>
        <dbReference type="ChEBI" id="CHEBI:57856"/>
        <dbReference type="ChEBI" id="CHEBI:59789"/>
        <dbReference type="EC" id="2.1.1.144"/>
    </reaction>
</comment>
<dbReference type="OrthoDB" id="9795085at2"/>
<comment type="subcellular location">
    <subcellularLocation>
        <location evidence="5">Cytoplasm</location>
    </subcellularLocation>
</comment>
<dbReference type="CDD" id="cd02440">
    <property type="entry name" value="AdoMet_MTases"/>
    <property type="match status" value="1"/>
</dbReference>
<dbReference type="InterPro" id="IPR023149">
    <property type="entry name" value="Trans_acon_MeTrfase_C"/>
</dbReference>
<dbReference type="EMBL" id="QRDW01000005">
    <property type="protein sequence ID" value="RED49835.1"/>
    <property type="molecule type" value="Genomic_DNA"/>
</dbReference>
<dbReference type="SUPFAM" id="SSF53335">
    <property type="entry name" value="S-adenosyl-L-methionine-dependent methyltransferases"/>
    <property type="match status" value="1"/>
</dbReference>
<dbReference type="GO" id="GO:0030798">
    <property type="term" value="F:trans-aconitate 2-methyltransferase activity"/>
    <property type="evidence" value="ECO:0007669"/>
    <property type="project" value="UniProtKB-UniRule"/>
</dbReference>
<keyword evidence="1 5" id="KW-0963">Cytoplasm</keyword>
<dbReference type="AlphaFoldDB" id="A0A3D9HK88"/>
<evidence type="ECO:0000313" key="8">
    <source>
        <dbReference type="Proteomes" id="UP000256845"/>
    </source>
</evidence>
<dbReference type="Pfam" id="PF13649">
    <property type="entry name" value="Methyltransf_25"/>
    <property type="match status" value="1"/>
</dbReference>
<dbReference type="Proteomes" id="UP000256845">
    <property type="component" value="Unassembled WGS sequence"/>
</dbReference>
<accession>A0A3D9HK88</accession>
<comment type="function">
    <text evidence="5">Catalyzes the S-adenosylmethionine monomethyl esterification of trans-aconitate.</text>
</comment>
<evidence type="ECO:0000313" key="7">
    <source>
        <dbReference type="EMBL" id="RED49835.1"/>
    </source>
</evidence>
<dbReference type="Gene3D" id="3.40.50.150">
    <property type="entry name" value="Vaccinia Virus protein VP39"/>
    <property type="match status" value="1"/>
</dbReference>
<evidence type="ECO:0000256" key="3">
    <source>
        <dbReference type="ARBA" id="ARBA00022679"/>
    </source>
</evidence>
<comment type="caution">
    <text evidence="7">The sequence shown here is derived from an EMBL/GenBank/DDBJ whole genome shotgun (WGS) entry which is preliminary data.</text>
</comment>
<sequence>MSWDPSQYLSFSDHRLRPALDLLARIPLTAPQSIIDLGCGPGNVTPYLARRWPDAQITGIDSSPEMLDRARASLPYLTWREADAGQWRAAQPVDLIFSNACLHWLPDHARLFPALMDNLKPGGVLAIQIPRNFSRPTHSLVLGAAEQAGVTEQLTGLFAPPPTQEPQFYYDCLAPVSTGLEIWESDYLQVLEGDNPVADWTKGTWLRPFLAALEEPDKSRFEESYRALIKKAYPKQGDGKTLLPFLRLFLVATK</sequence>
<gene>
    <name evidence="5" type="primary">tam</name>
    <name evidence="7" type="ORF">DFP90_105207</name>
</gene>
<evidence type="ECO:0000256" key="1">
    <source>
        <dbReference type="ARBA" id="ARBA00022490"/>
    </source>
</evidence>
<dbReference type="InterPro" id="IPR041698">
    <property type="entry name" value="Methyltransf_25"/>
</dbReference>
<dbReference type="PANTHER" id="PTHR43861">
    <property type="entry name" value="TRANS-ACONITATE 2-METHYLTRANSFERASE-RELATED"/>
    <property type="match status" value="1"/>
</dbReference>
<proteinExistence type="inferred from homology"/>
<dbReference type="HAMAP" id="MF_00560">
    <property type="entry name" value="Tran_acon_Me_trans"/>
    <property type="match status" value="1"/>
</dbReference>
<evidence type="ECO:0000256" key="2">
    <source>
        <dbReference type="ARBA" id="ARBA00022603"/>
    </source>
</evidence>
<protein>
    <recommendedName>
        <fullName evidence="5">Trans-aconitate 2-methyltransferase</fullName>
        <ecNumber evidence="5">2.1.1.144</ecNumber>
    </recommendedName>
</protein>
<dbReference type="RefSeq" id="WP_115937080.1">
    <property type="nucleotide sequence ID" value="NZ_QRDW01000005.1"/>
</dbReference>
<keyword evidence="3 5" id="KW-0808">Transferase</keyword>
<evidence type="ECO:0000256" key="4">
    <source>
        <dbReference type="ARBA" id="ARBA00022691"/>
    </source>
</evidence>
<name>A0A3D9HK88_9PROT</name>
<dbReference type="GO" id="GO:0005737">
    <property type="term" value="C:cytoplasm"/>
    <property type="evidence" value="ECO:0007669"/>
    <property type="project" value="UniProtKB-SubCell"/>
</dbReference>
<feature type="domain" description="Methyltransferase" evidence="6">
    <location>
        <begin position="34"/>
        <end position="123"/>
    </location>
</feature>
<keyword evidence="2 5" id="KW-0489">Methyltransferase</keyword>
<dbReference type="Gene3D" id="1.10.150.290">
    <property type="entry name" value="S-adenosyl-L-methionine-dependent methyltransferases"/>
    <property type="match status" value="1"/>
</dbReference>
<dbReference type="InterPro" id="IPR029063">
    <property type="entry name" value="SAM-dependent_MTases_sf"/>
</dbReference>
<organism evidence="7 8">
    <name type="scientific">Aestuariispira insulae</name>
    <dbReference type="NCBI Taxonomy" id="1461337"/>
    <lineage>
        <taxon>Bacteria</taxon>
        <taxon>Pseudomonadati</taxon>
        <taxon>Pseudomonadota</taxon>
        <taxon>Alphaproteobacteria</taxon>
        <taxon>Rhodospirillales</taxon>
        <taxon>Kiloniellaceae</taxon>
        <taxon>Aestuariispira</taxon>
    </lineage>
</organism>
<dbReference type="EC" id="2.1.1.144" evidence="5"/>
<comment type="similarity">
    <text evidence="5">Belongs to the methyltransferase superfamily. Tam family.</text>
</comment>
<keyword evidence="4 5" id="KW-0949">S-adenosyl-L-methionine</keyword>
<dbReference type="InterPro" id="IPR023506">
    <property type="entry name" value="Trans-aconitate_MeTrfase"/>
</dbReference>
<evidence type="ECO:0000256" key="5">
    <source>
        <dbReference type="HAMAP-Rule" id="MF_00560"/>
    </source>
</evidence>